<accession>A0A1X7G2A1</accession>
<dbReference type="Proteomes" id="UP000192911">
    <property type="component" value="Unassembled WGS sequence"/>
</dbReference>
<keyword evidence="2" id="KW-1185">Reference proteome</keyword>
<name>A0A1X7G2A1_TRICW</name>
<evidence type="ECO:0000313" key="2">
    <source>
        <dbReference type="Proteomes" id="UP000192911"/>
    </source>
</evidence>
<gene>
    <name evidence="1" type="ORF">SAMN06295900_11329</name>
</gene>
<dbReference type="STRING" id="28094.SAMN06295900_11329"/>
<reference evidence="2" key="1">
    <citation type="submission" date="2017-04" db="EMBL/GenBank/DDBJ databases">
        <authorList>
            <person name="Varghese N."/>
            <person name="Submissions S."/>
        </authorList>
    </citation>
    <scope>NUCLEOTIDE SEQUENCE [LARGE SCALE GENOMIC DNA]</scope>
    <source>
        <strain evidence="2">Ballard 720</strain>
    </source>
</reference>
<dbReference type="EMBL" id="FXAH01000013">
    <property type="protein sequence ID" value="SMF62715.1"/>
    <property type="molecule type" value="Genomic_DNA"/>
</dbReference>
<evidence type="ECO:0000313" key="1">
    <source>
        <dbReference type="EMBL" id="SMF62715.1"/>
    </source>
</evidence>
<dbReference type="AlphaFoldDB" id="A0A1X7G2A1"/>
<dbReference type="RefSeq" id="WP_139831192.1">
    <property type="nucleotide sequence ID" value="NZ_BSQD01000007.1"/>
</dbReference>
<sequence>MPTSNVPGQSHLSFPGSTLRHFSIRIRRLNPFGAANFVVYETHNKNNIRSAGSCPALSAVPNYIEVIIPQNVPYTVQALDGDLTVEEPANI</sequence>
<proteinExistence type="predicted"/>
<dbReference type="GeneID" id="95553171"/>
<organism evidence="1 2">
    <name type="scientific">Trinickia caryophylli</name>
    <name type="common">Paraburkholderia caryophylli</name>
    <dbReference type="NCBI Taxonomy" id="28094"/>
    <lineage>
        <taxon>Bacteria</taxon>
        <taxon>Pseudomonadati</taxon>
        <taxon>Pseudomonadota</taxon>
        <taxon>Betaproteobacteria</taxon>
        <taxon>Burkholderiales</taxon>
        <taxon>Burkholderiaceae</taxon>
        <taxon>Trinickia</taxon>
    </lineage>
</organism>
<protein>
    <submittedName>
        <fullName evidence="1">Uncharacterized protein</fullName>
    </submittedName>
</protein>